<dbReference type="InterPro" id="IPR021858">
    <property type="entry name" value="Fun_TF"/>
</dbReference>
<dbReference type="AlphaFoldDB" id="A0A9P5G9U2"/>
<keyword evidence="4" id="KW-1185">Reference proteome</keyword>
<dbReference type="Proteomes" id="UP000701341">
    <property type="component" value="Unassembled WGS sequence"/>
</dbReference>
<organism evidence="3 4">
    <name type="scientific">Penicillium crustosum</name>
    <name type="common">Blue mold fungus</name>
    <dbReference type="NCBI Taxonomy" id="36656"/>
    <lineage>
        <taxon>Eukaryota</taxon>
        <taxon>Fungi</taxon>
        <taxon>Dikarya</taxon>
        <taxon>Ascomycota</taxon>
        <taxon>Pezizomycotina</taxon>
        <taxon>Eurotiomycetes</taxon>
        <taxon>Eurotiomycetidae</taxon>
        <taxon>Eurotiales</taxon>
        <taxon>Aspergillaceae</taxon>
        <taxon>Penicillium</taxon>
    </lineage>
</organism>
<dbReference type="GO" id="GO:0045944">
    <property type="term" value="P:positive regulation of transcription by RNA polymerase II"/>
    <property type="evidence" value="ECO:0007669"/>
    <property type="project" value="TreeGrafter"/>
</dbReference>
<dbReference type="EMBL" id="JAAOZQ010000162">
    <property type="protein sequence ID" value="KAF7515759.1"/>
    <property type="molecule type" value="Genomic_DNA"/>
</dbReference>
<dbReference type="PANTHER" id="PTHR37534">
    <property type="entry name" value="TRANSCRIPTIONAL ACTIVATOR PROTEIN UGA3"/>
    <property type="match status" value="1"/>
</dbReference>
<evidence type="ECO:0000313" key="3">
    <source>
        <dbReference type="EMBL" id="KAF7515759.1"/>
    </source>
</evidence>
<evidence type="ECO:0000256" key="1">
    <source>
        <dbReference type="ARBA" id="ARBA00004123"/>
    </source>
</evidence>
<evidence type="ECO:0000313" key="4">
    <source>
        <dbReference type="Proteomes" id="UP000701341"/>
    </source>
</evidence>
<reference evidence="3" key="1">
    <citation type="submission" date="2020-02" db="EMBL/GenBank/DDBJ databases">
        <authorList>
            <person name="Lichtner F.J."/>
        </authorList>
    </citation>
    <scope>NUCLEOTIDE SEQUENCE</scope>
    <source>
        <strain evidence="3">G10</strain>
    </source>
</reference>
<comment type="subcellular location">
    <subcellularLocation>
        <location evidence="1">Nucleus</location>
    </subcellularLocation>
</comment>
<dbReference type="PANTHER" id="PTHR37534:SF26">
    <property type="entry name" value="TRANSCRIPTION FACTOR, PUTATIVE-RELATED"/>
    <property type="match status" value="1"/>
</dbReference>
<dbReference type="GO" id="GO:0005634">
    <property type="term" value="C:nucleus"/>
    <property type="evidence" value="ECO:0007669"/>
    <property type="project" value="UniProtKB-SubCell"/>
</dbReference>
<dbReference type="GO" id="GO:0003700">
    <property type="term" value="F:DNA-binding transcription factor activity"/>
    <property type="evidence" value="ECO:0007669"/>
    <property type="project" value="TreeGrafter"/>
</dbReference>
<protein>
    <submittedName>
        <fullName evidence="3">Uncharacterized protein</fullName>
    </submittedName>
</protein>
<evidence type="ECO:0000256" key="2">
    <source>
        <dbReference type="ARBA" id="ARBA00023242"/>
    </source>
</evidence>
<proteinExistence type="predicted"/>
<name>A0A9P5G9U2_PENCR</name>
<gene>
    <name evidence="3" type="ORF">PCG10_002925</name>
</gene>
<sequence>MDGATAERQELTRIKNAVKQNFRKVRKSQNHVRQVRRERSRIIRSTSPQMPVESLLTMPTPAVPERPSPSHPRLLPKVTCKGLDPSRSADLASESPGSGGPLYQAALALSALHRNQVVSQIDYQRNQEAFEYHSKALRELSEFSRRTETETLLGNKSQLAEFASSSLMLISFEVFNGAEYDWLPHLDAVTTVLSMHSPEALLGPANSTDAAKASEEHVSNDNQPQPGLEFLMVHAIWFDILSCISTGRVPQISYRRWLETSKLEMADLMGCYNWVMIAIGDLAHLQAWKTDMKEKGTLSVPDLVMRSKEVDTRLQNGIDELEMSIKGNTKAPRAAWVSHIFALASLVLSSTIVSGPWASLPEIKDSVGKAVDVLRDWPLAISLGGLVWPLCVIGCMADPEHQPFFQSLLTNFDTGCGGFGNSRTALKIMKDCWILQQDYGRNSTDLAVPIPMGARVLLI</sequence>
<accession>A0A9P5G9U2</accession>
<keyword evidence="2" id="KW-0539">Nucleus</keyword>
<dbReference type="GO" id="GO:0000976">
    <property type="term" value="F:transcription cis-regulatory region binding"/>
    <property type="evidence" value="ECO:0007669"/>
    <property type="project" value="TreeGrafter"/>
</dbReference>
<comment type="caution">
    <text evidence="3">The sequence shown here is derived from an EMBL/GenBank/DDBJ whole genome shotgun (WGS) entry which is preliminary data.</text>
</comment>
<dbReference type="Pfam" id="PF11951">
    <property type="entry name" value="Fungal_trans_2"/>
    <property type="match status" value="1"/>
</dbReference>